<evidence type="ECO:0000313" key="2">
    <source>
        <dbReference type="EMBL" id="MBK0368714.1"/>
    </source>
</evidence>
<name>A0A934UIL8_9FLAO</name>
<gene>
    <name evidence="2" type="ORF">I5M07_02610</name>
</gene>
<sequence length="315" mass="35972">MKNQTKFLIYFLISTICSGSLLAQKQIITINKKVNDDKSIDFYYEKNSPGSYSVDLQFSNVQNCDVREHKAVLRSHSGFLMKLRPIDKNKGIGYSYNIYSIMGELNPRIDSLFGYSLPFKNGKKVKIKEAGNAGEKFLGQEKPANWKSFFVISPTPDTICSMRKGIVVRIVNEHENTDSADAIYTSKRNSVTIEHEDGTCATYTGFNQNKIWVKLGESVHPQTEIGVSEMYNGKGYTIHFNVHYLFDKDFKSTSKNLKGYKSKFKNINPIFITQEGDVQIESGKEYTAKVDEMVITKEFSKSEKKKYAKEHLNFK</sequence>
<protein>
    <recommendedName>
        <fullName evidence="4">Peptidase M23-like protein</fullName>
    </recommendedName>
</protein>
<proteinExistence type="predicted"/>
<keyword evidence="1" id="KW-0732">Signal</keyword>
<keyword evidence="3" id="KW-1185">Reference proteome</keyword>
<dbReference type="Gene3D" id="2.70.70.10">
    <property type="entry name" value="Glucose Permease (Domain IIA)"/>
    <property type="match status" value="1"/>
</dbReference>
<accession>A0A934UIL8</accession>
<feature type="chain" id="PRO_5038094461" description="Peptidase M23-like protein" evidence="1">
    <location>
        <begin position="24"/>
        <end position="315"/>
    </location>
</feature>
<reference evidence="2" key="1">
    <citation type="submission" date="2020-12" db="EMBL/GenBank/DDBJ databases">
        <title>Bacterial novel species Flavobacterium sp. SE-1-e isolated from soil.</title>
        <authorList>
            <person name="Jung H.-Y."/>
        </authorList>
    </citation>
    <scope>NUCLEOTIDE SEQUENCE</scope>
    <source>
        <strain evidence="2">SE-1-e</strain>
    </source>
</reference>
<organism evidence="2 3">
    <name type="scientific">Flavobacterium agrisoli</name>
    <dbReference type="NCBI Taxonomy" id="2793066"/>
    <lineage>
        <taxon>Bacteria</taxon>
        <taxon>Pseudomonadati</taxon>
        <taxon>Bacteroidota</taxon>
        <taxon>Flavobacteriia</taxon>
        <taxon>Flavobacteriales</taxon>
        <taxon>Flavobacteriaceae</taxon>
        <taxon>Flavobacterium</taxon>
    </lineage>
</organism>
<dbReference type="InterPro" id="IPR011055">
    <property type="entry name" value="Dup_hybrid_motif"/>
</dbReference>
<dbReference type="Proteomes" id="UP000609172">
    <property type="component" value="Unassembled WGS sequence"/>
</dbReference>
<feature type="signal peptide" evidence="1">
    <location>
        <begin position="1"/>
        <end position="23"/>
    </location>
</feature>
<dbReference type="AlphaFoldDB" id="A0A934UIL8"/>
<dbReference type="EMBL" id="JAEHFV010000001">
    <property type="protein sequence ID" value="MBK0368714.1"/>
    <property type="molecule type" value="Genomic_DNA"/>
</dbReference>
<comment type="caution">
    <text evidence="2">The sequence shown here is derived from an EMBL/GenBank/DDBJ whole genome shotgun (WGS) entry which is preliminary data.</text>
</comment>
<evidence type="ECO:0008006" key="4">
    <source>
        <dbReference type="Google" id="ProtNLM"/>
    </source>
</evidence>
<dbReference type="RefSeq" id="WP_200104630.1">
    <property type="nucleotide sequence ID" value="NZ_JAEHFV010000001.1"/>
</dbReference>
<evidence type="ECO:0000313" key="3">
    <source>
        <dbReference type="Proteomes" id="UP000609172"/>
    </source>
</evidence>
<evidence type="ECO:0000256" key="1">
    <source>
        <dbReference type="SAM" id="SignalP"/>
    </source>
</evidence>